<feature type="transmembrane region" description="Helical" evidence="2">
    <location>
        <begin position="936"/>
        <end position="956"/>
    </location>
</feature>
<reference evidence="4" key="1">
    <citation type="submission" date="2021-02" db="EMBL/GenBank/DDBJ databases">
        <authorList>
            <person name="Dougan E. K."/>
            <person name="Rhodes N."/>
            <person name="Thang M."/>
            <person name="Chan C."/>
        </authorList>
    </citation>
    <scope>NUCLEOTIDE SEQUENCE</scope>
</reference>
<dbReference type="PANTHER" id="PTHR44103">
    <property type="entry name" value="PROPROTEIN CONVERTASE P"/>
    <property type="match status" value="1"/>
</dbReference>
<keyword evidence="2" id="KW-0472">Membrane</keyword>
<dbReference type="SUPFAM" id="SSF57184">
    <property type="entry name" value="Growth factor receptor domain"/>
    <property type="match status" value="1"/>
</dbReference>
<sequence length="1277" mass="140282">MDALVLRDGKLWFYERLGGNLSEGRQVLVNFSGPSLSKIRNPTVLELTDWDGDGDLDVIMTDEATANESDCPRLKLRYLEHVQNANAANASFSLVEGEAPKLVPLSDLFECSLHMVAQVVDWDQDGREDMLFWSHEQIRYFRNRGGELHEVPEGSNPFNGLALCKASDRQEVFRVTDWDDDGDFDIIVACYSEHYAMAFRGVIYAEQLADGTFMTAPGGVGSVMSFGTAGFQAIDWNGDGLTDLFTGSSVYVRSRSTAFVERKESMNPFAGLSFTDGRPQLVDWNMDGHLDLLVAEPAKLRLFTQVQGRPVEDDMDFDLVPLVWNGARTGITAVDWDSDGDTDLVVTSSDGLIRVFDNDGVQLRELNASQHFLGVSVPLKLSQWHRQEGQPLQLIDWDQDGDLDLLLGPGVDGPCGAAFFEQVAGKLVRRENHSFCDLPSTGDFQSDWAWKVMDCDGDGDLDLIRYWYEHYKHYSYQGAVSCKQEDGRLRCDMPCFPQSFPDDRVSYAMRGLAAGDWDNDGDIDLLVLQNGADQEPYVRDPGFCTPPQVCSGRGSCLGSGQCSCNKDRSLSDCSGCAVGYYTSSYKFGNPHVHSCLQCPCDSAGAACAARGVCVDDAYAQFTMDRAMDRASRPYETVVKGNGSCICAAEAFGGFDSAGHRTCTEGGCPAGHIETYMNVTRLGHPSIHHSLSCQICPAGSFADSQECRQCRPGRYATLGSSACAACQAGKYSQTLGASECKDCPIGRHAPEASLSCISCDFGQIPSSGGTSCVVCNGQRGLLVYAVDETGLQCTLPPLQWIALLAFFVSLVCCLCFSAMAFAYVVPIADITRQIEGSVIITSHGGHWLRGAASVSFSSTGVPWLDTIDTQQWNVKRVSKERLLLHAHGEGRPMETSVGWFRLGVWTALWHAGYLNVPLACWILAFGAVALGAALSGFLTPLMLSAVGFVAVLCTLGVQFRQQQNCANTPISESRTRFLEQLRQSGPAKPIAVERGAARGVALKQLLFFQEFFQTFIRDRNMYFVSSNLVIPLTARDLVSYAELVGPKALSWFVSHYWGMTVRHFMEALQRHGHHVAGEGRGLAYWVCTFSNSQHHIKEELGNGDICSSSFFKAMHDRRCQGTLMVLDEEALPLQRAWCLFEVFQTFRLCHERRKEDQEAARYQGFVMSTSSGVLSAGVGGTDVCMAVAERLAALDLRSAEATDQRDLKLIHALVENAPGGFESINALVRISIRDALITVYDRFHGDFQRLIETLNASVPSSIRIAETLPASEHSLVRL</sequence>
<dbReference type="AlphaFoldDB" id="A0A812SSG6"/>
<protein>
    <recommendedName>
        <fullName evidence="3">Tyrosine-protein kinase ephrin type A/B receptor-like domain-containing protein</fullName>
    </recommendedName>
</protein>
<feature type="domain" description="Tyrosine-protein kinase ephrin type A/B receptor-like" evidence="3">
    <location>
        <begin position="712"/>
        <end position="748"/>
    </location>
</feature>
<dbReference type="Gene3D" id="2.10.50.10">
    <property type="entry name" value="Tumor Necrosis Factor Receptor, subunit A, domain 2"/>
    <property type="match status" value="1"/>
</dbReference>
<dbReference type="PANTHER" id="PTHR44103:SF1">
    <property type="entry name" value="PROPROTEIN CONVERTASE P"/>
    <property type="match status" value="1"/>
</dbReference>
<keyword evidence="5" id="KW-1185">Reference proteome</keyword>
<dbReference type="Proteomes" id="UP000604046">
    <property type="component" value="Unassembled WGS sequence"/>
</dbReference>
<evidence type="ECO:0000259" key="3">
    <source>
        <dbReference type="Pfam" id="PF07699"/>
    </source>
</evidence>
<name>A0A812SSG6_9DINO</name>
<gene>
    <name evidence="4" type="ORF">SNAT2548_LOCUS28038</name>
</gene>
<feature type="transmembrane region" description="Helical" evidence="2">
    <location>
        <begin position="910"/>
        <end position="930"/>
    </location>
</feature>
<evidence type="ECO:0000313" key="5">
    <source>
        <dbReference type="Proteomes" id="UP000604046"/>
    </source>
</evidence>
<evidence type="ECO:0000256" key="2">
    <source>
        <dbReference type="SAM" id="Phobius"/>
    </source>
</evidence>
<evidence type="ECO:0000256" key="1">
    <source>
        <dbReference type="ARBA" id="ARBA00022729"/>
    </source>
</evidence>
<dbReference type="Pfam" id="PF07699">
    <property type="entry name" value="Ephrin_rec_like"/>
    <property type="match status" value="1"/>
</dbReference>
<proteinExistence type="predicted"/>
<keyword evidence="1" id="KW-0732">Signal</keyword>
<accession>A0A812SSG6</accession>
<comment type="caution">
    <text evidence="4">The sequence shown here is derived from an EMBL/GenBank/DDBJ whole genome shotgun (WGS) entry which is preliminary data.</text>
</comment>
<dbReference type="InterPro" id="IPR011641">
    <property type="entry name" value="Tyr-kin_ephrin_A/B_rcpt-like"/>
</dbReference>
<feature type="transmembrane region" description="Helical" evidence="2">
    <location>
        <begin position="799"/>
        <end position="824"/>
    </location>
</feature>
<evidence type="ECO:0000313" key="4">
    <source>
        <dbReference type="EMBL" id="CAE7500622.1"/>
    </source>
</evidence>
<keyword evidence="2" id="KW-1133">Transmembrane helix</keyword>
<dbReference type="Gene3D" id="2.130.10.130">
    <property type="entry name" value="Integrin alpha, N-terminal"/>
    <property type="match status" value="1"/>
</dbReference>
<organism evidence="4 5">
    <name type="scientific">Symbiodinium natans</name>
    <dbReference type="NCBI Taxonomy" id="878477"/>
    <lineage>
        <taxon>Eukaryota</taxon>
        <taxon>Sar</taxon>
        <taxon>Alveolata</taxon>
        <taxon>Dinophyceae</taxon>
        <taxon>Suessiales</taxon>
        <taxon>Symbiodiniaceae</taxon>
        <taxon>Symbiodinium</taxon>
    </lineage>
</organism>
<dbReference type="InterPro" id="IPR028994">
    <property type="entry name" value="Integrin_alpha_N"/>
</dbReference>
<dbReference type="OrthoDB" id="674604at2759"/>
<dbReference type="Pfam" id="PF13517">
    <property type="entry name" value="FG-GAP_3"/>
    <property type="match status" value="2"/>
</dbReference>
<dbReference type="InterPro" id="IPR013517">
    <property type="entry name" value="FG-GAP"/>
</dbReference>
<dbReference type="EMBL" id="CAJNDS010002500">
    <property type="protein sequence ID" value="CAE7500622.1"/>
    <property type="molecule type" value="Genomic_DNA"/>
</dbReference>
<dbReference type="SUPFAM" id="SSF69318">
    <property type="entry name" value="Integrin alpha N-terminal domain"/>
    <property type="match status" value="1"/>
</dbReference>
<keyword evidence="2" id="KW-0812">Transmembrane</keyword>
<dbReference type="InterPro" id="IPR009030">
    <property type="entry name" value="Growth_fac_rcpt_cys_sf"/>
</dbReference>
<dbReference type="SMART" id="SM01411">
    <property type="entry name" value="Ephrin_rec_like"/>
    <property type="match status" value="2"/>
</dbReference>